<dbReference type="Proteomes" id="UP000199063">
    <property type="component" value="Unassembled WGS sequence"/>
</dbReference>
<keyword evidence="3" id="KW-1185">Reference proteome</keyword>
<feature type="signal peptide" evidence="1">
    <location>
        <begin position="1"/>
        <end position="38"/>
    </location>
</feature>
<dbReference type="EMBL" id="FNHI01000003">
    <property type="protein sequence ID" value="SDM01182.1"/>
    <property type="molecule type" value="Genomic_DNA"/>
</dbReference>
<sequence length="209" mass="22055">MSHGSRSLTLARTKRLLVFSLAAAAVAGGAVASSTASAAPVTPRAGAVTAIQAELRAGWVKTTDAPTGVTVDLPGKATLQKHTERILGQDVTSRGYLLETKEGFVVFAVTEVPDTYDMRLATELQSFIEGVKEETGSSFISTGAKETTVEGRPALDARIATDEGERMSGSTRLIDGDKYLVQVVSVGPEANEKALNKTHQQIVDSIRIP</sequence>
<reference evidence="3" key="1">
    <citation type="submission" date="2016-10" db="EMBL/GenBank/DDBJ databases">
        <authorList>
            <person name="Varghese N."/>
            <person name="Submissions S."/>
        </authorList>
    </citation>
    <scope>NUCLEOTIDE SEQUENCE [LARGE SCALE GENOMIC DNA]</scope>
    <source>
        <strain evidence="3">CGMCC 4.7042</strain>
    </source>
</reference>
<name>A0A1G9PQS2_9ACTN</name>
<evidence type="ECO:0000313" key="2">
    <source>
        <dbReference type="EMBL" id="SDM01182.1"/>
    </source>
</evidence>
<proteinExistence type="predicted"/>
<evidence type="ECO:0000313" key="3">
    <source>
        <dbReference type="Proteomes" id="UP000199063"/>
    </source>
</evidence>
<protein>
    <recommendedName>
        <fullName evidence="4">Lipoprotein LpqN</fullName>
    </recommendedName>
</protein>
<dbReference type="AlphaFoldDB" id="A0A1G9PQS2"/>
<evidence type="ECO:0008006" key="4">
    <source>
        <dbReference type="Google" id="ProtNLM"/>
    </source>
</evidence>
<dbReference type="OrthoDB" id="4208330at2"/>
<keyword evidence="1" id="KW-0732">Signal</keyword>
<evidence type="ECO:0000256" key="1">
    <source>
        <dbReference type="SAM" id="SignalP"/>
    </source>
</evidence>
<organism evidence="2 3">
    <name type="scientific">Streptomyces wuyuanensis</name>
    <dbReference type="NCBI Taxonomy" id="1196353"/>
    <lineage>
        <taxon>Bacteria</taxon>
        <taxon>Bacillati</taxon>
        <taxon>Actinomycetota</taxon>
        <taxon>Actinomycetes</taxon>
        <taxon>Kitasatosporales</taxon>
        <taxon>Streptomycetaceae</taxon>
        <taxon>Streptomyces</taxon>
    </lineage>
</organism>
<dbReference type="RefSeq" id="WP_093652998.1">
    <property type="nucleotide sequence ID" value="NZ_FNHI01000003.1"/>
</dbReference>
<dbReference type="GeneID" id="40828443"/>
<gene>
    <name evidence="2" type="ORF">SAMN05444921_1036</name>
</gene>
<feature type="chain" id="PRO_5011461411" description="Lipoprotein LpqN" evidence="1">
    <location>
        <begin position="39"/>
        <end position="209"/>
    </location>
</feature>
<accession>A0A1G9PQS2</accession>